<evidence type="ECO:0008006" key="3">
    <source>
        <dbReference type="Google" id="ProtNLM"/>
    </source>
</evidence>
<evidence type="ECO:0000256" key="1">
    <source>
        <dbReference type="SAM" id="MobiDB-lite"/>
    </source>
</evidence>
<feature type="compositionally biased region" description="Basic and acidic residues" evidence="1">
    <location>
        <begin position="1"/>
        <end position="20"/>
    </location>
</feature>
<proteinExistence type="predicted"/>
<organism evidence="2">
    <name type="scientific">Tanacetum cinerariifolium</name>
    <name type="common">Dalmatian daisy</name>
    <name type="synonym">Chrysanthemum cinerariifolium</name>
    <dbReference type="NCBI Taxonomy" id="118510"/>
    <lineage>
        <taxon>Eukaryota</taxon>
        <taxon>Viridiplantae</taxon>
        <taxon>Streptophyta</taxon>
        <taxon>Embryophyta</taxon>
        <taxon>Tracheophyta</taxon>
        <taxon>Spermatophyta</taxon>
        <taxon>Magnoliopsida</taxon>
        <taxon>eudicotyledons</taxon>
        <taxon>Gunneridae</taxon>
        <taxon>Pentapetalae</taxon>
        <taxon>asterids</taxon>
        <taxon>campanulids</taxon>
        <taxon>Asterales</taxon>
        <taxon>Asteraceae</taxon>
        <taxon>Asteroideae</taxon>
        <taxon>Anthemideae</taxon>
        <taxon>Anthemidinae</taxon>
        <taxon>Tanacetum</taxon>
    </lineage>
</organism>
<feature type="region of interest" description="Disordered" evidence="1">
    <location>
        <begin position="1"/>
        <end position="54"/>
    </location>
</feature>
<evidence type="ECO:0000313" key="2">
    <source>
        <dbReference type="EMBL" id="GEU90669.1"/>
    </source>
</evidence>
<dbReference type="PANTHER" id="PTHR33223">
    <property type="entry name" value="CCHC-TYPE DOMAIN-CONTAINING PROTEIN"/>
    <property type="match status" value="1"/>
</dbReference>
<reference evidence="2" key="1">
    <citation type="journal article" date="2019" name="Sci. Rep.">
        <title>Draft genome of Tanacetum cinerariifolium, the natural source of mosquito coil.</title>
        <authorList>
            <person name="Yamashiro T."/>
            <person name="Shiraishi A."/>
            <person name="Satake H."/>
            <person name="Nakayama K."/>
        </authorList>
    </citation>
    <scope>NUCLEOTIDE SEQUENCE</scope>
</reference>
<protein>
    <recommendedName>
        <fullName evidence="3">Reverse transcriptase domain-containing protein</fullName>
    </recommendedName>
</protein>
<name>A0A6L2NZB5_TANCI</name>
<feature type="region of interest" description="Disordered" evidence="1">
    <location>
        <begin position="196"/>
        <end position="238"/>
    </location>
</feature>
<accession>A0A6L2NZB5</accession>
<dbReference type="AlphaFoldDB" id="A0A6L2NZB5"/>
<dbReference type="PANTHER" id="PTHR33223:SF11">
    <property type="entry name" value="ELEMENT PROTEIN, PUTATIVE-RELATED"/>
    <property type="match status" value="1"/>
</dbReference>
<gene>
    <name evidence="2" type="ORF">Tci_062647</name>
</gene>
<comment type="caution">
    <text evidence="2">The sequence shown here is derived from an EMBL/GenBank/DDBJ whole genome shotgun (WGS) entry which is preliminary data.</text>
</comment>
<feature type="compositionally biased region" description="Polar residues" evidence="1">
    <location>
        <begin position="23"/>
        <end position="32"/>
    </location>
</feature>
<dbReference type="EMBL" id="BKCJ010010235">
    <property type="protein sequence ID" value="GEU90669.1"/>
    <property type="molecule type" value="Genomic_DNA"/>
</dbReference>
<sequence length="340" mass="39175">MHGYHARDRDRSRSMKRAMESESPLSRVSKSGTSDRRYWKTRAKRRKPADEEDLSVPWTCKDVDPFTPRIHNFKSSRKTQMPNNVKTYDKTGDPKDHLKIFQAAAQQNKYVKDPVEIHNIKQRDGGTIEEFMKRFKIKIGRMKGAPECMRIFGFMHGVNYPELTKRLNEHVPKTVEEMMTATTAFIRGATAAASKKKEPAKRWAGSNKFTPLTKTPKKNSVAESGKFKPPPPMVTPVEKKSSNKFCEFHNDKGHNTDECVQLRKQIEELVRAYKLSYFIKEIKQDIDQQKTGKKDAPVKDKAAAIYMIRSWQRVTRQNVTQSFAHVKEITFPPLTANKGT</sequence>